<dbReference type="OrthoDB" id="321029at2759"/>
<dbReference type="EMBL" id="CAJJDP010000051">
    <property type="protein sequence ID" value="CAD8167930.1"/>
    <property type="molecule type" value="Genomic_DNA"/>
</dbReference>
<comment type="caution">
    <text evidence="1">The sequence shown here is derived from an EMBL/GenBank/DDBJ whole genome shotgun (WGS) entry which is preliminary data.</text>
</comment>
<dbReference type="PANTHER" id="PTHR33706:SF1">
    <property type="entry name" value="TPR REPEAT PROTEIN"/>
    <property type="match status" value="1"/>
</dbReference>
<reference evidence="1" key="1">
    <citation type="submission" date="2021-01" db="EMBL/GenBank/DDBJ databases">
        <authorList>
            <consortium name="Genoscope - CEA"/>
            <person name="William W."/>
        </authorList>
    </citation>
    <scope>NUCLEOTIDE SEQUENCE</scope>
</reference>
<keyword evidence="2" id="KW-1185">Reference proteome</keyword>
<sequence>MGIGSIQLITLDIIMENLQQHQTVNIIMAQKSEGCYDKGMKIGQWIEICDEFRKCQQITLNGEYNNGKKVGVWMEMQRDKDKTEEGFKTVKEIQYDK</sequence>
<protein>
    <submittedName>
        <fullName evidence="1">Uncharacterized protein</fullName>
    </submittedName>
</protein>
<dbReference type="AlphaFoldDB" id="A0A8S1URW8"/>
<name>A0A8S1URW8_PAROT</name>
<organism evidence="1 2">
    <name type="scientific">Paramecium octaurelia</name>
    <dbReference type="NCBI Taxonomy" id="43137"/>
    <lineage>
        <taxon>Eukaryota</taxon>
        <taxon>Sar</taxon>
        <taxon>Alveolata</taxon>
        <taxon>Ciliophora</taxon>
        <taxon>Intramacronucleata</taxon>
        <taxon>Oligohymenophorea</taxon>
        <taxon>Peniculida</taxon>
        <taxon>Parameciidae</taxon>
        <taxon>Paramecium</taxon>
    </lineage>
</organism>
<evidence type="ECO:0000313" key="2">
    <source>
        <dbReference type="Proteomes" id="UP000683925"/>
    </source>
</evidence>
<proteinExistence type="predicted"/>
<accession>A0A8S1URW8</accession>
<dbReference type="Proteomes" id="UP000683925">
    <property type="component" value="Unassembled WGS sequence"/>
</dbReference>
<evidence type="ECO:0000313" key="1">
    <source>
        <dbReference type="EMBL" id="CAD8167930.1"/>
    </source>
</evidence>
<dbReference type="PANTHER" id="PTHR33706">
    <property type="entry name" value="MORN VARIANT REPEAT PROTEIN"/>
    <property type="match status" value="1"/>
</dbReference>
<gene>
    <name evidence="1" type="ORF">POCTA_138.1.T0510021</name>
</gene>